<dbReference type="OrthoDB" id="9783944at2"/>
<keyword evidence="3" id="KW-1185">Reference proteome</keyword>
<gene>
    <name evidence="2" type="ORF">F9U64_05300</name>
</gene>
<accession>A0A7C8GUQ2</accession>
<dbReference type="Pfam" id="PF00188">
    <property type="entry name" value="CAP"/>
    <property type="match status" value="1"/>
</dbReference>
<dbReference type="PROSITE" id="PS51782">
    <property type="entry name" value="LYSM"/>
    <property type="match status" value="1"/>
</dbReference>
<dbReference type="CDD" id="cd00118">
    <property type="entry name" value="LysM"/>
    <property type="match status" value="1"/>
</dbReference>
<comment type="caution">
    <text evidence="2">The sequence shown here is derived from an EMBL/GenBank/DDBJ whole genome shotgun (WGS) entry which is preliminary data.</text>
</comment>
<dbReference type="Gene3D" id="3.40.33.10">
    <property type="entry name" value="CAP"/>
    <property type="match status" value="1"/>
</dbReference>
<dbReference type="InterPro" id="IPR014044">
    <property type="entry name" value="CAP_dom"/>
</dbReference>
<dbReference type="InterPro" id="IPR018392">
    <property type="entry name" value="LysM"/>
</dbReference>
<name>A0A7C8GUQ2_9BACI</name>
<dbReference type="CDD" id="cd05379">
    <property type="entry name" value="CAP_bacterial"/>
    <property type="match status" value="1"/>
</dbReference>
<sequence>MKKKVVSSFLVMLLVLLIPKTVLASSSYYVKHGDTLWKISKKYKMSLTEIIEINEEISNPDRIYPGQKVIIPSIDQVKRMEHQDIQLTNQERAKYGLPPLKPNWQLSRVARYKSEDMSINQYFSHSPTYGSPFHMMQDFGVSYRSAAENIVKGQQTPRQVVQAWTNSSGHRKNILNGNFIHIGAGYE</sequence>
<dbReference type="SMART" id="SM00257">
    <property type="entry name" value="LysM"/>
    <property type="match status" value="1"/>
</dbReference>
<dbReference type="InterPro" id="IPR035940">
    <property type="entry name" value="CAP_sf"/>
</dbReference>
<dbReference type="Pfam" id="PF01476">
    <property type="entry name" value="LysM"/>
    <property type="match status" value="1"/>
</dbReference>
<dbReference type="SUPFAM" id="SSF55797">
    <property type="entry name" value="PR-1-like"/>
    <property type="match status" value="1"/>
</dbReference>
<dbReference type="EMBL" id="WEID01000018">
    <property type="protein sequence ID" value="KAB8138418.1"/>
    <property type="molecule type" value="Genomic_DNA"/>
</dbReference>
<dbReference type="PANTHER" id="PTHR31157">
    <property type="entry name" value="SCP DOMAIN-CONTAINING PROTEIN"/>
    <property type="match status" value="1"/>
</dbReference>
<dbReference type="Proteomes" id="UP000480246">
    <property type="component" value="Unassembled WGS sequence"/>
</dbReference>
<feature type="domain" description="LysM" evidence="1">
    <location>
        <begin position="26"/>
        <end position="71"/>
    </location>
</feature>
<evidence type="ECO:0000259" key="1">
    <source>
        <dbReference type="PROSITE" id="PS51782"/>
    </source>
</evidence>
<dbReference type="PANTHER" id="PTHR31157:SF1">
    <property type="entry name" value="SCP DOMAIN-CONTAINING PROTEIN"/>
    <property type="match status" value="1"/>
</dbReference>
<reference evidence="2 3" key="1">
    <citation type="submission" date="2019-10" db="EMBL/GenBank/DDBJ databases">
        <title>Gracilibacillus sp. nov. isolated from rice seeds.</title>
        <authorList>
            <person name="He S."/>
        </authorList>
    </citation>
    <scope>NUCLEOTIDE SEQUENCE [LARGE SCALE GENOMIC DNA]</scope>
    <source>
        <strain evidence="2 3">TD8</strain>
    </source>
</reference>
<dbReference type="SUPFAM" id="SSF54106">
    <property type="entry name" value="LysM domain"/>
    <property type="match status" value="1"/>
</dbReference>
<organism evidence="2 3">
    <name type="scientific">Gracilibacillus oryzae</name>
    <dbReference type="NCBI Taxonomy" id="1672701"/>
    <lineage>
        <taxon>Bacteria</taxon>
        <taxon>Bacillati</taxon>
        <taxon>Bacillota</taxon>
        <taxon>Bacilli</taxon>
        <taxon>Bacillales</taxon>
        <taxon>Bacillaceae</taxon>
        <taxon>Gracilibacillus</taxon>
    </lineage>
</organism>
<dbReference type="Gene3D" id="3.10.350.10">
    <property type="entry name" value="LysM domain"/>
    <property type="match status" value="1"/>
</dbReference>
<dbReference type="AlphaFoldDB" id="A0A7C8GUQ2"/>
<protein>
    <submittedName>
        <fullName evidence="2">LysM peptidoglycan-binding domain-containing protein</fullName>
    </submittedName>
</protein>
<dbReference type="InterPro" id="IPR036779">
    <property type="entry name" value="LysM_dom_sf"/>
</dbReference>
<proteinExistence type="predicted"/>
<evidence type="ECO:0000313" key="3">
    <source>
        <dbReference type="Proteomes" id="UP000480246"/>
    </source>
</evidence>
<evidence type="ECO:0000313" key="2">
    <source>
        <dbReference type="EMBL" id="KAB8138418.1"/>
    </source>
</evidence>